<organism evidence="2 3">
    <name type="scientific">Pyrrhoderma noxium</name>
    <dbReference type="NCBI Taxonomy" id="2282107"/>
    <lineage>
        <taxon>Eukaryota</taxon>
        <taxon>Fungi</taxon>
        <taxon>Dikarya</taxon>
        <taxon>Basidiomycota</taxon>
        <taxon>Agaricomycotina</taxon>
        <taxon>Agaricomycetes</taxon>
        <taxon>Hymenochaetales</taxon>
        <taxon>Hymenochaetaceae</taxon>
        <taxon>Pyrrhoderma</taxon>
    </lineage>
</organism>
<gene>
    <name evidence="2" type="ORF">PNOK_0384700</name>
</gene>
<dbReference type="InParanoid" id="A0A286UNS4"/>
<dbReference type="InterPro" id="IPR051330">
    <property type="entry name" value="Phosphatase_reg/MetRdx"/>
</dbReference>
<accession>A0A286UNS4</accession>
<sequence length="308" mass="34070">MSQASAPVSVPKLAIDETGDERTITFNNWKITATKKSIVTASEGDELQKKLGFPLPEMTFGSNGLTLIHTPSQTKYIFNTPAALERVKNGELGPGDGAVKVGYADEWLKSRTQPGSALPLPKTVPTKPYDWTYTTVYAGHSEPELKFTPADPENPTHKIPLAELTRPDPILFYDSIPLFEDELHDNGSSHLTIRIRVMPGCIFILSRFTLRVDNVLFRTFDTRIYHSFSSSPPLLVRESSGWEAPYDAVKQFLPNKNDLTPLTDPNFIGQTLANLPKSVSQRKGAETGWRALGTKTEVVELATPQTSL</sequence>
<dbReference type="PANTHER" id="PTHR21021">
    <property type="entry name" value="GAF/PUTATIVE CYTOSKELETAL PROTEIN"/>
    <property type="match status" value="1"/>
</dbReference>
<evidence type="ECO:0000313" key="2">
    <source>
        <dbReference type="EMBL" id="PAV21220.1"/>
    </source>
</evidence>
<name>A0A286UNS4_9AGAM</name>
<dbReference type="Proteomes" id="UP000217199">
    <property type="component" value="Unassembled WGS sequence"/>
</dbReference>
<evidence type="ECO:0000256" key="1">
    <source>
        <dbReference type="ARBA" id="ARBA00006658"/>
    </source>
</evidence>
<dbReference type="EMBL" id="NBII01000003">
    <property type="protein sequence ID" value="PAV21220.1"/>
    <property type="molecule type" value="Genomic_DNA"/>
</dbReference>
<dbReference type="PANTHER" id="PTHR21021:SF16">
    <property type="entry name" value="TIP41-LIKE PROTEIN"/>
    <property type="match status" value="1"/>
</dbReference>
<dbReference type="InterPro" id="IPR007303">
    <property type="entry name" value="TIP41-like"/>
</dbReference>
<dbReference type="AlphaFoldDB" id="A0A286UNS4"/>
<dbReference type="STRING" id="2282107.A0A286UNS4"/>
<dbReference type="OrthoDB" id="10253878at2759"/>
<comment type="caution">
    <text evidence="2">The sequence shown here is derived from an EMBL/GenBank/DDBJ whole genome shotgun (WGS) entry which is preliminary data.</text>
</comment>
<dbReference type="GO" id="GO:0031929">
    <property type="term" value="P:TOR signaling"/>
    <property type="evidence" value="ECO:0007669"/>
    <property type="project" value="TreeGrafter"/>
</dbReference>
<protein>
    <submittedName>
        <fullName evidence="2">Type 2A phosphatase activator TIP41</fullName>
    </submittedName>
</protein>
<keyword evidence="3" id="KW-1185">Reference proteome</keyword>
<comment type="similarity">
    <text evidence="1">Belongs to the TIP41 family.</text>
</comment>
<reference evidence="2 3" key="1">
    <citation type="journal article" date="2017" name="Mol. Ecol.">
        <title>Comparative and population genomic landscape of Phellinus noxius: A hypervariable fungus causing root rot in trees.</title>
        <authorList>
            <person name="Chung C.L."/>
            <person name="Lee T.J."/>
            <person name="Akiba M."/>
            <person name="Lee H.H."/>
            <person name="Kuo T.H."/>
            <person name="Liu D."/>
            <person name="Ke H.M."/>
            <person name="Yokoi T."/>
            <person name="Roa M.B."/>
            <person name="Lu M.J."/>
            <person name="Chang Y.Y."/>
            <person name="Ann P.J."/>
            <person name="Tsai J.N."/>
            <person name="Chen C.Y."/>
            <person name="Tzean S.S."/>
            <person name="Ota Y."/>
            <person name="Hattori T."/>
            <person name="Sahashi N."/>
            <person name="Liou R.F."/>
            <person name="Kikuchi T."/>
            <person name="Tsai I.J."/>
        </authorList>
    </citation>
    <scope>NUCLEOTIDE SEQUENCE [LARGE SCALE GENOMIC DNA]</scope>
    <source>
        <strain evidence="2 3">FFPRI411160</strain>
    </source>
</reference>
<dbReference type="GO" id="GO:0005829">
    <property type="term" value="C:cytosol"/>
    <property type="evidence" value="ECO:0007669"/>
    <property type="project" value="TreeGrafter"/>
</dbReference>
<evidence type="ECO:0000313" key="3">
    <source>
        <dbReference type="Proteomes" id="UP000217199"/>
    </source>
</evidence>
<proteinExistence type="inferred from homology"/>
<dbReference type="FunCoup" id="A0A286UNS4">
    <property type="interactions" value="508"/>
</dbReference>
<dbReference type="Pfam" id="PF04176">
    <property type="entry name" value="TIP41"/>
    <property type="match status" value="1"/>
</dbReference>